<proteinExistence type="predicted"/>
<protein>
    <submittedName>
        <fullName evidence="1">Uncharacterized protein</fullName>
    </submittedName>
</protein>
<reference evidence="1 2" key="1">
    <citation type="journal article" date="2019" name="Nat. Ecol. Evol.">
        <title>Megaphylogeny resolves global patterns of mushroom evolution.</title>
        <authorList>
            <person name="Varga T."/>
            <person name="Krizsan K."/>
            <person name="Foldi C."/>
            <person name="Dima B."/>
            <person name="Sanchez-Garcia M."/>
            <person name="Sanchez-Ramirez S."/>
            <person name="Szollosi G.J."/>
            <person name="Szarkandi J.G."/>
            <person name="Papp V."/>
            <person name="Albert L."/>
            <person name="Andreopoulos W."/>
            <person name="Angelini C."/>
            <person name="Antonin V."/>
            <person name="Barry K.W."/>
            <person name="Bougher N.L."/>
            <person name="Buchanan P."/>
            <person name="Buyck B."/>
            <person name="Bense V."/>
            <person name="Catcheside P."/>
            <person name="Chovatia M."/>
            <person name="Cooper J."/>
            <person name="Damon W."/>
            <person name="Desjardin D."/>
            <person name="Finy P."/>
            <person name="Geml J."/>
            <person name="Haridas S."/>
            <person name="Hughes K."/>
            <person name="Justo A."/>
            <person name="Karasinski D."/>
            <person name="Kautmanova I."/>
            <person name="Kiss B."/>
            <person name="Kocsube S."/>
            <person name="Kotiranta H."/>
            <person name="LaButti K.M."/>
            <person name="Lechner B.E."/>
            <person name="Liimatainen K."/>
            <person name="Lipzen A."/>
            <person name="Lukacs Z."/>
            <person name="Mihaltcheva S."/>
            <person name="Morgado L.N."/>
            <person name="Niskanen T."/>
            <person name="Noordeloos M.E."/>
            <person name="Ohm R.A."/>
            <person name="Ortiz-Santana B."/>
            <person name="Ovrebo C."/>
            <person name="Racz N."/>
            <person name="Riley R."/>
            <person name="Savchenko A."/>
            <person name="Shiryaev A."/>
            <person name="Soop K."/>
            <person name="Spirin V."/>
            <person name="Szebenyi C."/>
            <person name="Tomsovsky M."/>
            <person name="Tulloss R.E."/>
            <person name="Uehling J."/>
            <person name="Grigoriev I.V."/>
            <person name="Vagvolgyi C."/>
            <person name="Papp T."/>
            <person name="Martin F.M."/>
            <person name="Miettinen O."/>
            <person name="Hibbett D.S."/>
            <person name="Nagy L.G."/>
        </authorList>
    </citation>
    <scope>NUCLEOTIDE SEQUENCE [LARGE SCALE GENOMIC DNA]</scope>
    <source>
        <strain evidence="1 2">NL-1719</strain>
    </source>
</reference>
<evidence type="ECO:0000313" key="2">
    <source>
        <dbReference type="Proteomes" id="UP000308600"/>
    </source>
</evidence>
<name>A0ACD3B5Y5_9AGAR</name>
<evidence type="ECO:0000313" key="1">
    <source>
        <dbReference type="EMBL" id="TFK73718.1"/>
    </source>
</evidence>
<dbReference type="Proteomes" id="UP000308600">
    <property type="component" value="Unassembled WGS sequence"/>
</dbReference>
<accession>A0ACD3B5Y5</accession>
<organism evidence="1 2">
    <name type="scientific">Pluteus cervinus</name>
    <dbReference type="NCBI Taxonomy" id="181527"/>
    <lineage>
        <taxon>Eukaryota</taxon>
        <taxon>Fungi</taxon>
        <taxon>Dikarya</taxon>
        <taxon>Basidiomycota</taxon>
        <taxon>Agaricomycotina</taxon>
        <taxon>Agaricomycetes</taxon>
        <taxon>Agaricomycetidae</taxon>
        <taxon>Agaricales</taxon>
        <taxon>Pluteineae</taxon>
        <taxon>Pluteaceae</taxon>
        <taxon>Pluteus</taxon>
    </lineage>
</organism>
<keyword evidence="2" id="KW-1185">Reference proteome</keyword>
<sequence length="74" mass="8158">MLATPRTNIILPASLGARDAYAQDDASLSLISTSSMNFYPSVVNLRDLRIPICYTVQLLGTSCLQVTTSVLYFW</sequence>
<gene>
    <name evidence="1" type="ORF">BDN72DRAFT_834313</name>
</gene>
<dbReference type="EMBL" id="ML208273">
    <property type="protein sequence ID" value="TFK73718.1"/>
    <property type="molecule type" value="Genomic_DNA"/>
</dbReference>